<dbReference type="Proteomes" id="UP000589036">
    <property type="component" value="Unassembled WGS sequence"/>
</dbReference>
<feature type="domain" description="Carbohydrate kinase FGGY C-terminal" evidence="6">
    <location>
        <begin position="260"/>
        <end position="437"/>
    </location>
</feature>
<evidence type="ECO:0000259" key="5">
    <source>
        <dbReference type="Pfam" id="PF00370"/>
    </source>
</evidence>
<dbReference type="InterPro" id="IPR018485">
    <property type="entry name" value="FGGY_C"/>
</dbReference>
<proteinExistence type="inferred from homology"/>
<dbReference type="EC" id="2.7.1.17" evidence="7"/>
<dbReference type="EMBL" id="JACCCC010000001">
    <property type="protein sequence ID" value="NYE48140.1"/>
    <property type="molecule type" value="Genomic_DNA"/>
</dbReference>
<evidence type="ECO:0000256" key="3">
    <source>
        <dbReference type="ARBA" id="ARBA00022679"/>
    </source>
</evidence>
<evidence type="ECO:0000256" key="2">
    <source>
        <dbReference type="ARBA" id="ARBA00022629"/>
    </source>
</evidence>
<dbReference type="InterPro" id="IPR050406">
    <property type="entry name" value="FGGY_Carb_Kinase"/>
</dbReference>
<evidence type="ECO:0000256" key="1">
    <source>
        <dbReference type="ARBA" id="ARBA00009156"/>
    </source>
</evidence>
<dbReference type="SUPFAM" id="SSF53067">
    <property type="entry name" value="Actin-like ATPase domain"/>
    <property type="match status" value="2"/>
</dbReference>
<evidence type="ECO:0000259" key="6">
    <source>
        <dbReference type="Pfam" id="PF02782"/>
    </source>
</evidence>
<gene>
    <name evidence="7" type="ORF">HDA32_003260</name>
</gene>
<dbReference type="GO" id="GO:0004856">
    <property type="term" value="F:D-xylulokinase activity"/>
    <property type="evidence" value="ECO:0007669"/>
    <property type="project" value="UniProtKB-EC"/>
</dbReference>
<dbReference type="InterPro" id="IPR043129">
    <property type="entry name" value="ATPase_NBD"/>
</dbReference>
<keyword evidence="3 7" id="KW-0808">Transferase</keyword>
<keyword evidence="4 7" id="KW-0418">Kinase</keyword>
<reference evidence="7 8" key="1">
    <citation type="submission" date="2020-07" db="EMBL/GenBank/DDBJ databases">
        <title>Sequencing the genomes of 1000 actinobacteria strains.</title>
        <authorList>
            <person name="Klenk H.-P."/>
        </authorList>
    </citation>
    <scope>NUCLEOTIDE SEQUENCE [LARGE SCALE GENOMIC DNA]</scope>
    <source>
        <strain evidence="7 8">CXB654</strain>
    </source>
</reference>
<protein>
    <submittedName>
        <fullName evidence="7">Xylulokinase</fullName>
        <ecNumber evidence="7">2.7.1.17</ecNumber>
    </submittedName>
</protein>
<accession>A0A852U2E5</accession>
<dbReference type="PANTHER" id="PTHR43095">
    <property type="entry name" value="SUGAR KINASE"/>
    <property type="match status" value="1"/>
</dbReference>
<comment type="caution">
    <text evidence="7">The sequence shown here is derived from an EMBL/GenBank/DDBJ whole genome shotgun (WGS) entry which is preliminary data.</text>
</comment>
<keyword evidence="8" id="KW-1185">Reference proteome</keyword>
<evidence type="ECO:0000313" key="8">
    <source>
        <dbReference type="Proteomes" id="UP000589036"/>
    </source>
</evidence>
<dbReference type="Pfam" id="PF00370">
    <property type="entry name" value="FGGY_N"/>
    <property type="match status" value="1"/>
</dbReference>
<organism evidence="7 8">
    <name type="scientific">Spinactinospora alkalitolerans</name>
    <dbReference type="NCBI Taxonomy" id="687207"/>
    <lineage>
        <taxon>Bacteria</taxon>
        <taxon>Bacillati</taxon>
        <taxon>Actinomycetota</taxon>
        <taxon>Actinomycetes</taxon>
        <taxon>Streptosporangiales</taxon>
        <taxon>Nocardiopsidaceae</taxon>
        <taxon>Spinactinospora</taxon>
    </lineage>
</organism>
<name>A0A852U2E5_9ACTN</name>
<dbReference type="Gene3D" id="3.30.420.40">
    <property type="match status" value="2"/>
</dbReference>
<dbReference type="GO" id="GO:0042732">
    <property type="term" value="P:D-xylose metabolic process"/>
    <property type="evidence" value="ECO:0007669"/>
    <property type="project" value="UniProtKB-KW"/>
</dbReference>
<dbReference type="Pfam" id="PF02782">
    <property type="entry name" value="FGGY_C"/>
    <property type="match status" value="1"/>
</dbReference>
<keyword evidence="2" id="KW-0859">Xylose metabolism</keyword>
<sequence>MEALLGIDLGTSGVKALVLARDGTVLGEAEADHPVDSPRPGWAETDPGRWWSAAVRAVGDALARAEAGTAGGVEVAGVGLDGQMHGLVLAEADGTPVRPALLWADQRAAGPVARWSELARGERDRLANPPAPGMTGPLLRWITEHEPAAARRARWALLPKDWLRLRLTGRASTEPSDASATLLWDMPAGTWSGAALAAAGASGALLPPVVRSGAAAGTLTGPAAAALGLAAGVPVAGGAGDTPAALLATGLRPGQAQVTVGSGAQIVTPAEEPTPVPGVHVYRTAEDAGWYRMAAVQNAGLALNWVRGLLGADWAELYGSCRNGEPGAGGVTFVPHLTGERTPVLDASATGTLSGLRLASGRTALLRAAAEGVALSLRHAATALPGGLPESVRLLGGGTRDPAFRQLLADVLGVRLVPTGLRSASALGAAVLAARAAGLPDPRIAPAEEPAVPPGEHAAAYGEVFERYLALLPASSR</sequence>
<dbReference type="AlphaFoldDB" id="A0A852U2E5"/>
<dbReference type="CDD" id="cd07808">
    <property type="entry name" value="ASKHA_NBD_FGGY_EcXK-like"/>
    <property type="match status" value="1"/>
</dbReference>
<dbReference type="PANTHER" id="PTHR43095:SF5">
    <property type="entry name" value="XYLULOSE KINASE"/>
    <property type="match status" value="1"/>
</dbReference>
<dbReference type="RefSeq" id="WP_179643977.1">
    <property type="nucleotide sequence ID" value="NZ_BAAAYY010000016.1"/>
</dbReference>
<dbReference type="InterPro" id="IPR018484">
    <property type="entry name" value="FGGY_N"/>
</dbReference>
<comment type="similarity">
    <text evidence="1">Belongs to the FGGY kinase family.</text>
</comment>
<dbReference type="PIRSF" id="PIRSF000538">
    <property type="entry name" value="GlpK"/>
    <property type="match status" value="1"/>
</dbReference>
<dbReference type="InterPro" id="IPR000577">
    <property type="entry name" value="Carb_kinase_FGGY"/>
</dbReference>
<feature type="domain" description="Carbohydrate kinase FGGY N-terminal" evidence="5">
    <location>
        <begin position="4"/>
        <end position="247"/>
    </location>
</feature>
<evidence type="ECO:0000313" key="7">
    <source>
        <dbReference type="EMBL" id="NYE48140.1"/>
    </source>
</evidence>
<evidence type="ECO:0000256" key="4">
    <source>
        <dbReference type="ARBA" id="ARBA00022777"/>
    </source>
</evidence>
<keyword evidence="2" id="KW-0119">Carbohydrate metabolism</keyword>